<keyword evidence="2" id="KW-1133">Transmembrane helix</keyword>
<feature type="region of interest" description="Disordered" evidence="1">
    <location>
        <begin position="20"/>
        <end position="42"/>
    </location>
</feature>
<evidence type="ECO:0008006" key="5">
    <source>
        <dbReference type="Google" id="ProtNLM"/>
    </source>
</evidence>
<keyword evidence="2" id="KW-0472">Membrane</keyword>
<protein>
    <recommendedName>
        <fullName evidence="5">Transmembrane protein</fullName>
    </recommendedName>
</protein>
<accession>A0ABV0MJ63</accession>
<dbReference type="Proteomes" id="UP001476798">
    <property type="component" value="Unassembled WGS sequence"/>
</dbReference>
<evidence type="ECO:0000256" key="1">
    <source>
        <dbReference type="SAM" id="MobiDB-lite"/>
    </source>
</evidence>
<dbReference type="EMBL" id="JAHRIO010001176">
    <property type="protein sequence ID" value="MEQ2158759.1"/>
    <property type="molecule type" value="Genomic_DNA"/>
</dbReference>
<feature type="transmembrane region" description="Helical" evidence="2">
    <location>
        <begin position="52"/>
        <end position="72"/>
    </location>
</feature>
<name>A0ABV0MJ63_9TELE</name>
<proteinExistence type="predicted"/>
<keyword evidence="4" id="KW-1185">Reference proteome</keyword>
<gene>
    <name evidence="3" type="ORF">GOODEAATRI_015719</name>
</gene>
<evidence type="ECO:0000313" key="3">
    <source>
        <dbReference type="EMBL" id="MEQ2158759.1"/>
    </source>
</evidence>
<sequence>MGRGVPQKTGRQQCSSKGLILWNNSPMGNTTGHQDDLDRQSRWRRRRQPRSFALSLFVYFVCLYVFRATVLWSRATILWSHSAEELLNIRESSLGFFSTIFHQSELHRTPDEQSRSTLRDTPPKASEGKARFRW</sequence>
<feature type="compositionally biased region" description="Polar residues" evidence="1">
    <location>
        <begin position="20"/>
        <end position="32"/>
    </location>
</feature>
<comment type="caution">
    <text evidence="3">The sequence shown here is derived from an EMBL/GenBank/DDBJ whole genome shotgun (WGS) entry which is preliminary data.</text>
</comment>
<keyword evidence="2" id="KW-0812">Transmembrane</keyword>
<evidence type="ECO:0000313" key="4">
    <source>
        <dbReference type="Proteomes" id="UP001476798"/>
    </source>
</evidence>
<reference evidence="3 4" key="1">
    <citation type="submission" date="2021-06" db="EMBL/GenBank/DDBJ databases">
        <authorList>
            <person name="Palmer J.M."/>
        </authorList>
    </citation>
    <scope>NUCLEOTIDE SEQUENCE [LARGE SCALE GENOMIC DNA]</scope>
    <source>
        <strain evidence="3 4">GA_2019</strain>
        <tissue evidence="3">Muscle</tissue>
    </source>
</reference>
<evidence type="ECO:0000256" key="2">
    <source>
        <dbReference type="SAM" id="Phobius"/>
    </source>
</evidence>
<organism evidence="3 4">
    <name type="scientific">Goodea atripinnis</name>
    <dbReference type="NCBI Taxonomy" id="208336"/>
    <lineage>
        <taxon>Eukaryota</taxon>
        <taxon>Metazoa</taxon>
        <taxon>Chordata</taxon>
        <taxon>Craniata</taxon>
        <taxon>Vertebrata</taxon>
        <taxon>Euteleostomi</taxon>
        <taxon>Actinopterygii</taxon>
        <taxon>Neopterygii</taxon>
        <taxon>Teleostei</taxon>
        <taxon>Neoteleostei</taxon>
        <taxon>Acanthomorphata</taxon>
        <taxon>Ovalentaria</taxon>
        <taxon>Atherinomorphae</taxon>
        <taxon>Cyprinodontiformes</taxon>
        <taxon>Goodeidae</taxon>
        <taxon>Goodea</taxon>
    </lineage>
</organism>
<feature type="region of interest" description="Disordered" evidence="1">
    <location>
        <begin position="107"/>
        <end position="134"/>
    </location>
</feature>